<name>A0AA39Y1H5_9PEZI</name>
<comment type="caution">
    <text evidence="2">The sequence shown here is derived from an EMBL/GenBank/DDBJ whole genome shotgun (WGS) entry which is preliminary data.</text>
</comment>
<dbReference type="EMBL" id="JAULSV010000005">
    <property type="protein sequence ID" value="KAK0644193.1"/>
    <property type="molecule type" value="Genomic_DNA"/>
</dbReference>
<organism evidence="2 3">
    <name type="scientific">Cercophora newfieldiana</name>
    <dbReference type="NCBI Taxonomy" id="92897"/>
    <lineage>
        <taxon>Eukaryota</taxon>
        <taxon>Fungi</taxon>
        <taxon>Dikarya</taxon>
        <taxon>Ascomycota</taxon>
        <taxon>Pezizomycotina</taxon>
        <taxon>Sordariomycetes</taxon>
        <taxon>Sordariomycetidae</taxon>
        <taxon>Sordariales</taxon>
        <taxon>Lasiosphaeriaceae</taxon>
        <taxon>Cercophora</taxon>
    </lineage>
</organism>
<feature type="compositionally biased region" description="Polar residues" evidence="1">
    <location>
        <begin position="176"/>
        <end position="190"/>
    </location>
</feature>
<sequence length="470" mass="52754">MATTSQNQLEQPPLDYGDGTWVDEFQDFSLRNPNTGRAIHFRHLDIPDYTILFGKLWSVFCVLDAELDVRSFRLFCHPGIPEGPRPFAIGGFVALWEKHPDPPMDGRRRRRQCLLHVADEHIENAPVSNHFPSDEEVRQVISQFPGTNQFVWDAYGPNVIYHCPTPPRQTVEGTAEHTSSTTTVNNTAEASGSSSGTTLNSTTPPSEPERRQNSMPEWRCLAPSKKVSAGSTIAFRHLVDGKAHGSLLASVATIIVRKGDERYLLSPQQIPNFLAGWHGRKDLRLRRVKPQLRSGKPAVEVGTLMGLQAGACAFRLDKDVVSDNLLPVTDAVPKRLLPTSEVNPHDEFFLVSKRIEPKRVRVVGKRWYTFLAKAGDGAREERFVGFFGRCVSGDPCMLDPDFQKCAIGAVLLRCRDSRNAALTQKDVLDRGEVWGMLLENSHTKHYMEVLTFDSLIEKNSELEFYYTNEA</sequence>
<evidence type="ECO:0000256" key="1">
    <source>
        <dbReference type="SAM" id="MobiDB-lite"/>
    </source>
</evidence>
<keyword evidence="3" id="KW-1185">Reference proteome</keyword>
<dbReference type="AlphaFoldDB" id="A0AA39Y1H5"/>
<feature type="compositionally biased region" description="Low complexity" evidence="1">
    <location>
        <begin position="191"/>
        <end position="204"/>
    </location>
</feature>
<dbReference type="Proteomes" id="UP001174936">
    <property type="component" value="Unassembled WGS sequence"/>
</dbReference>
<feature type="region of interest" description="Disordered" evidence="1">
    <location>
        <begin position="166"/>
        <end position="217"/>
    </location>
</feature>
<evidence type="ECO:0000313" key="3">
    <source>
        <dbReference type="Proteomes" id="UP001174936"/>
    </source>
</evidence>
<proteinExistence type="predicted"/>
<accession>A0AA39Y1H5</accession>
<gene>
    <name evidence="2" type="ORF">B0T16DRAFT_460269</name>
</gene>
<reference evidence="2" key="1">
    <citation type="submission" date="2023-06" db="EMBL/GenBank/DDBJ databases">
        <title>Genome-scale phylogeny and comparative genomics of the fungal order Sordariales.</title>
        <authorList>
            <consortium name="Lawrence Berkeley National Laboratory"/>
            <person name="Hensen N."/>
            <person name="Bonometti L."/>
            <person name="Westerberg I."/>
            <person name="Brannstrom I.O."/>
            <person name="Guillou S."/>
            <person name="Cros-Aarteil S."/>
            <person name="Calhoun S."/>
            <person name="Haridas S."/>
            <person name="Kuo A."/>
            <person name="Mondo S."/>
            <person name="Pangilinan J."/>
            <person name="Riley R."/>
            <person name="Labutti K."/>
            <person name="Andreopoulos B."/>
            <person name="Lipzen A."/>
            <person name="Chen C."/>
            <person name="Yanf M."/>
            <person name="Daum C."/>
            <person name="Ng V."/>
            <person name="Clum A."/>
            <person name="Steindorff A."/>
            <person name="Ohm R."/>
            <person name="Martin F."/>
            <person name="Silar P."/>
            <person name="Natvig D."/>
            <person name="Lalanne C."/>
            <person name="Gautier V."/>
            <person name="Ament-Velasquez S.L."/>
            <person name="Kruys A."/>
            <person name="Hutchinson M.I."/>
            <person name="Powell A.J."/>
            <person name="Barry K."/>
            <person name="Miller A.N."/>
            <person name="Grigoriev I.V."/>
            <person name="Debuchy R."/>
            <person name="Gladieux P."/>
            <person name="Thoren M.H."/>
            <person name="Johannesson H."/>
        </authorList>
    </citation>
    <scope>NUCLEOTIDE SEQUENCE</scope>
    <source>
        <strain evidence="2">SMH2532-1</strain>
    </source>
</reference>
<protein>
    <submittedName>
        <fullName evidence="2">Uncharacterized protein</fullName>
    </submittedName>
</protein>
<evidence type="ECO:0000313" key="2">
    <source>
        <dbReference type="EMBL" id="KAK0644193.1"/>
    </source>
</evidence>